<gene>
    <name evidence="9" type="primary">TMEM104</name>
    <name evidence="9" type="ORF">TNCT_161721</name>
</gene>
<dbReference type="PANTHER" id="PTHR16189">
    <property type="entry name" value="TRANSMEMBRANE PROTEIN 104-RELATED"/>
    <property type="match status" value="1"/>
</dbReference>
<name>A0A8X6HP66_TRICU</name>
<dbReference type="OrthoDB" id="294541at2759"/>
<comment type="similarity">
    <text evidence="6">Belongs to the TMEM104 family.</text>
</comment>
<accession>A0A8X6HP66</accession>
<feature type="transmembrane region" description="Helical" evidence="7">
    <location>
        <begin position="226"/>
        <end position="250"/>
    </location>
</feature>
<feature type="domain" description="Amino acid transporter transmembrane" evidence="8">
    <location>
        <begin position="5"/>
        <end position="317"/>
    </location>
</feature>
<evidence type="ECO:0000313" key="9">
    <source>
        <dbReference type="EMBL" id="GFR25940.1"/>
    </source>
</evidence>
<dbReference type="EMBL" id="BMAO01028592">
    <property type="protein sequence ID" value="GFR25940.1"/>
    <property type="molecule type" value="Genomic_DNA"/>
</dbReference>
<dbReference type="GO" id="GO:0016020">
    <property type="term" value="C:membrane"/>
    <property type="evidence" value="ECO:0007669"/>
    <property type="project" value="UniProtKB-SubCell"/>
</dbReference>
<dbReference type="Proteomes" id="UP000887116">
    <property type="component" value="Unassembled WGS sequence"/>
</dbReference>
<dbReference type="AlphaFoldDB" id="A0A8X6HP66"/>
<evidence type="ECO:0000256" key="1">
    <source>
        <dbReference type="ARBA" id="ARBA00004141"/>
    </source>
</evidence>
<evidence type="ECO:0000256" key="5">
    <source>
        <dbReference type="ARBA" id="ARBA00023180"/>
    </source>
</evidence>
<evidence type="ECO:0000256" key="6">
    <source>
        <dbReference type="ARBA" id="ARBA00038166"/>
    </source>
</evidence>
<feature type="transmembrane region" description="Helical" evidence="7">
    <location>
        <begin position="12"/>
        <end position="32"/>
    </location>
</feature>
<organism evidence="9 10">
    <name type="scientific">Trichonephila clavata</name>
    <name type="common">Joro spider</name>
    <name type="synonym">Nephila clavata</name>
    <dbReference type="NCBI Taxonomy" id="2740835"/>
    <lineage>
        <taxon>Eukaryota</taxon>
        <taxon>Metazoa</taxon>
        <taxon>Ecdysozoa</taxon>
        <taxon>Arthropoda</taxon>
        <taxon>Chelicerata</taxon>
        <taxon>Arachnida</taxon>
        <taxon>Araneae</taxon>
        <taxon>Araneomorphae</taxon>
        <taxon>Entelegynae</taxon>
        <taxon>Araneoidea</taxon>
        <taxon>Nephilidae</taxon>
        <taxon>Trichonephila</taxon>
    </lineage>
</organism>
<evidence type="ECO:0000313" key="10">
    <source>
        <dbReference type="Proteomes" id="UP000887116"/>
    </source>
</evidence>
<feature type="transmembrane region" description="Helical" evidence="7">
    <location>
        <begin position="72"/>
        <end position="92"/>
    </location>
</feature>
<evidence type="ECO:0000256" key="4">
    <source>
        <dbReference type="ARBA" id="ARBA00023136"/>
    </source>
</evidence>
<feature type="transmembrane region" description="Helical" evidence="7">
    <location>
        <begin position="104"/>
        <end position="122"/>
    </location>
</feature>
<dbReference type="PANTHER" id="PTHR16189:SF0">
    <property type="entry name" value="TRANSMEMBRANE PROTEIN 104"/>
    <property type="match status" value="1"/>
</dbReference>
<feature type="transmembrane region" description="Helical" evidence="7">
    <location>
        <begin position="134"/>
        <end position="155"/>
    </location>
</feature>
<keyword evidence="5" id="KW-0325">Glycoprotein</keyword>
<evidence type="ECO:0000256" key="2">
    <source>
        <dbReference type="ARBA" id="ARBA00022692"/>
    </source>
</evidence>
<feature type="transmembrane region" description="Helical" evidence="7">
    <location>
        <begin position="339"/>
        <end position="365"/>
    </location>
</feature>
<comment type="subcellular location">
    <subcellularLocation>
        <location evidence="1">Membrane</location>
        <topology evidence="1">Multi-pass membrane protein</topology>
    </subcellularLocation>
</comment>
<feature type="transmembrane region" description="Helical" evidence="7">
    <location>
        <begin position="294"/>
        <end position="318"/>
    </location>
</feature>
<evidence type="ECO:0000256" key="3">
    <source>
        <dbReference type="ARBA" id="ARBA00022989"/>
    </source>
</evidence>
<evidence type="ECO:0000256" key="7">
    <source>
        <dbReference type="SAM" id="Phobius"/>
    </source>
</evidence>
<comment type="caution">
    <text evidence="9">The sequence shown here is derived from an EMBL/GenBank/DDBJ whole genome shotgun (WGS) entry which is preliminary data.</text>
</comment>
<proteinExistence type="inferred from homology"/>
<keyword evidence="2 7" id="KW-0812">Transmembrane</keyword>
<reference evidence="9" key="1">
    <citation type="submission" date="2020-07" db="EMBL/GenBank/DDBJ databases">
        <title>Multicomponent nature underlies the extraordinary mechanical properties of spider dragline silk.</title>
        <authorList>
            <person name="Kono N."/>
            <person name="Nakamura H."/>
            <person name="Mori M."/>
            <person name="Yoshida Y."/>
            <person name="Ohtoshi R."/>
            <person name="Malay A.D."/>
            <person name="Moran D.A.P."/>
            <person name="Tomita M."/>
            <person name="Numata K."/>
            <person name="Arakawa K."/>
        </authorList>
    </citation>
    <scope>NUCLEOTIDE SEQUENCE</scope>
</reference>
<feature type="transmembrane region" description="Helical" evidence="7">
    <location>
        <begin position="176"/>
        <end position="194"/>
    </location>
</feature>
<sequence length="369" mass="41629">MATLFFNRTGKNIFYICIAVYLYGDLAIYGAAVSKSLRDVFCTFQPEETFCNVTLNSTVQCWGDLPVSRGGAYRIFVIAFMLLLGPFVFFNVQKTKYLQIFTTIMRWLAFSTMIILASVALFKGKGKGHPSAANIYGVPNLFGVCVYSFMCHHSLPSLITPIKNKSHLLRLFVSDYLLILLFYVLLSFTGIFTFDHPNSLYTLNFEPQNCNTSSTGESIIPQDFWILRYFLALFPVFTLSTNFPIIAITLRNNLKSLFLKENKRYSFFADRILFPLLAVVPPIAIALITENLTFLVGFTGSYAGAAIQYVVPALLAHFSRKHILMTLGIGVKNKHASPFGPSFWIIFVLLWALISTIFVTVNYFLPNPN</sequence>
<keyword evidence="3 7" id="KW-1133">Transmembrane helix</keyword>
<evidence type="ECO:0000259" key="8">
    <source>
        <dbReference type="Pfam" id="PF01490"/>
    </source>
</evidence>
<keyword evidence="10" id="KW-1185">Reference proteome</keyword>
<feature type="transmembrane region" description="Helical" evidence="7">
    <location>
        <begin position="271"/>
        <end position="288"/>
    </location>
</feature>
<protein>
    <submittedName>
        <fullName evidence="9">Transmembrane protein 104</fullName>
    </submittedName>
</protein>
<keyword evidence="4 7" id="KW-0472">Membrane</keyword>
<dbReference type="Pfam" id="PF01490">
    <property type="entry name" value="Aa_trans"/>
    <property type="match status" value="1"/>
</dbReference>
<dbReference type="InterPro" id="IPR013057">
    <property type="entry name" value="AA_transpt_TM"/>
</dbReference>